<dbReference type="Proteomes" id="UP000305067">
    <property type="component" value="Unassembled WGS sequence"/>
</dbReference>
<accession>A0A5C3QSN7</accession>
<dbReference type="EMBL" id="ML178817">
    <property type="protein sequence ID" value="TFL04983.1"/>
    <property type="molecule type" value="Genomic_DNA"/>
</dbReference>
<name>A0A5C3QSN7_9AGAR</name>
<dbReference type="PANTHER" id="PTHR43040">
    <property type="entry name" value="RIBONUCLEASE D"/>
    <property type="match status" value="1"/>
</dbReference>
<feature type="domain" description="3'-5' exonuclease" evidence="1">
    <location>
        <begin position="3"/>
        <end position="219"/>
    </location>
</feature>
<dbReference type="Gene3D" id="3.30.420.10">
    <property type="entry name" value="Ribonuclease H-like superfamily/Ribonuclease H"/>
    <property type="match status" value="1"/>
</dbReference>
<dbReference type="InterPro" id="IPR036397">
    <property type="entry name" value="RNaseH_sf"/>
</dbReference>
<evidence type="ECO:0000313" key="2">
    <source>
        <dbReference type="EMBL" id="TFL04983.1"/>
    </source>
</evidence>
<dbReference type="GO" id="GO:0006139">
    <property type="term" value="P:nucleobase-containing compound metabolic process"/>
    <property type="evidence" value="ECO:0007669"/>
    <property type="project" value="InterPro"/>
</dbReference>
<dbReference type="InterPro" id="IPR012337">
    <property type="entry name" value="RNaseH-like_sf"/>
</dbReference>
<evidence type="ECO:0000313" key="3">
    <source>
        <dbReference type="Proteomes" id="UP000305067"/>
    </source>
</evidence>
<sequence>MLYSYCTTKDSVTEAVVKLRRSPYLILDTEGRDIGSLDGALSLIAVGTANASHIFLFDVVDALSQNDIQPLLDLFADDTYMKLMWDGRQDYVELKESYGYELVNVLDLQIAELVSRWLIRGEGERERTVRIQKLFFGFRPVRENPKAFEGLHVVTGMQRCIEEVKIDTEGKDPAIKNLYRQFGADVWMTRPLTKTLLDYAAKDIELIAKLYDRFSALRWIEGKNRIYAIECSQRYLETRSTAGREEGDRANVFQQNALVLGAILAGGGSEGAPMARCHACSQMLPVASSYTTKTSRGRATRCLTCRRCVRIAVKFDVEKSKWDIWV</sequence>
<dbReference type="InterPro" id="IPR002562">
    <property type="entry name" value="3'-5'_exonuclease_dom"/>
</dbReference>
<reference evidence="2 3" key="1">
    <citation type="journal article" date="2019" name="Nat. Ecol. Evol.">
        <title>Megaphylogeny resolves global patterns of mushroom evolution.</title>
        <authorList>
            <person name="Varga T."/>
            <person name="Krizsan K."/>
            <person name="Foldi C."/>
            <person name="Dima B."/>
            <person name="Sanchez-Garcia M."/>
            <person name="Sanchez-Ramirez S."/>
            <person name="Szollosi G.J."/>
            <person name="Szarkandi J.G."/>
            <person name="Papp V."/>
            <person name="Albert L."/>
            <person name="Andreopoulos W."/>
            <person name="Angelini C."/>
            <person name="Antonin V."/>
            <person name="Barry K.W."/>
            <person name="Bougher N.L."/>
            <person name="Buchanan P."/>
            <person name="Buyck B."/>
            <person name="Bense V."/>
            <person name="Catcheside P."/>
            <person name="Chovatia M."/>
            <person name="Cooper J."/>
            <person name="Damon W."/>
            <person name="Desjardin D."/>
            <person name="Finy P."/>
            <person name="Geml J."/>
            <person name="Haridas S."/>
            <person name="Hughes K."/>
            <person name="Justo A."/>
            <person name="Karasinski D."/>
            <person name="Kautmanova I."/>
            <person name="Kiss B."/>
            <person name="Kocsube S."/>
            <person name="Kotiranta H."/>
            <person name="LaButti K.M."/>
            <person name="Lechner B.E."/>
            <person name="Liimatainen K."/>
            <person name="Lipzen A."/>
            <person name="Lukacs Z."/>
            <person name="Mihaltcheva S."/>
            <person name="Morgado L.N."/>
            <person name="Niskanen T."/>
            <person name="Noordeloos M.E."/>
            <person name="Ohm R.A."/>
            <person name="Ortiz-Santana B."/>
            <person name="Ovrebo C."/>
            <person name="Racz N."/>
            <person name="Riley R."/>
            <person name="Savchenko A."/>
            <person name="Shiryaev A."/>
            <person name="Soop K."/>
            <person name="Spirin V."/>
            <person name="Szebenyi C."/>
            <person name="Tomsovsky M."/>
            <person name="Tulloss R.E."/>
            <person name="Uehling J."/>
            <person name="Grigoriev I.V."/>
            <person name="Vagvolgyi C."/>
            <person name="Papp T."/>
            <person name="Martin F.M."/>
            <person name="Miettinen O."/>
            <person name="Hibbett D.S."/>
            <person name="Nagy L.G."/>
        </authorList>
    </citation>
    <scope>NUCLEOTIDE SEQUENCE [LARGE SCALE GENOMIC DNA]</scope>
    <source>
        <strain evidence="2 3">CBS 309.79</strain>
    </source>
</reference>
<dbReference type="Pfam" id="PF01612">
    <property type="entry name" value="DNA_pol_A_exo1"/>
    <property type="match status" value="1"/>
</dbReference>
<dbReference type="AlphaFoldDB" id="A0A5C3QSN7"/>
<dbReference type="OrthoDB" id="26838at2759"/>
<feature type="non-terminal residue" evidence="2">
    <location>
        <position position="1"/>
    </location>
</feature>
<dbReference type="GO" id="GO:0008408">
    <property type="term" value="F:3'-5' exonuclease activity"/>
    <property type="evidence" value="ECO:0007669"/>
    <property type="project" value="InterPro"/>
</dbReference>
<dbReference type="PANTHER" id="PTHR43040:SF1">
    <property type="entry name" value="RIBONUCLEASE D"/>
    <property type="match status" value="1"/>
</dbReference>
<dbReference type="SUPFAM" id="SSF53098">
    <property type="entry name" value="Ribonuclease H-like"/>
    <property type="match status" value="1"/>
</dbReference>
<protein>
    <submittedName>
        <fullName evidence="2">Ribonuclease H-like domain-containing protein</fullName>
    </submittedName>
</protein>
<dbReference type="SMART" id="SM00474">
    <property type="entry name" value="35EXOc"/>
    <property type="match status" value="1"/>
</dbReference>
<proteinExistence type="predicted"/>
<dbReference type="STRING" id="1884261.A0A5C3QSN7"/>
<evidence type="ECO:0000259" key="1">
    <source>
        <dbReference type="SMART" id="SM00474"/>
    </source>
</evidence>
<gene>
    <name evidence="2" type="ORF">BDV98DRAFT_542558</name>
</gene>
<keyword evidence="3" id="KW-1185">Reference proteome</keyword>
<organism evidence="2 3">
    <name type="scientific">Pterulicium gracile</name>
    <dbReference type="NCBI Taxonomy" id="1884261"/>
    <lineage>
        <taxon>Eukaryota</taxon>
        <taxon>Fungi</taxon>
        <taxon>Dikarya</taxon>
        <taxon>Basidiomycota</taxon>
        <taxon>Agaricomycotina</taxon>
        <taxon>Agaricomycetes</taxon>
        <taxon>Agaricomycetidae</taxon>
        <taxon>Agaricales</taxon>
        <taxon>Pleurotineae</taxon>
        <taxon>Pterulaceae</taxon>
        <taxon>Pterulicium</taxon>
    </lineage>
</organism>
<dbReference type="GO" id="GO:0003676">
    <property type="term" value="F:nucleic acid binding"/>
    <property type="evidence" value="ECO:0007669"/>
    <property type="project" value="InterPro"/>
</dbReference>